<dbReference type="EMBL" id="JAVAMQ010000040">
    <property type="protein sequence ID" value="MDP5309182.1"/>
    <property type="molecule type" value="Genomic_DNA"/>
</dbReference>
<evidence type="ECO:0008006" key="3">
    <source>
        <dbReference type="Google" id="ProtNLM"/>
    </source>
</evidence>
<evidence type="ECO:0000313" key="2">
    <source>
        <dbReference type="Proteomes" id="UP001224997"/>
    </source>
</evidence>
<comment type="caution">
    <text evidence="1">The sequence shown here is derived from an EMBL/GenBank/DDBJ whole genome shotgun (WGS) entry which is preliminary data.</text>
</comment>
<name>A0ABT9JJE8_9RHOB</name>
<reference evidence="1 2" key="1">
    <citation type="submission" date="2023-08" db="EMBL/GenBank/DDBJ databases">
        <authorList>
            <person name="Park J.-S."/>
        </authorList>
    </citation>
    <scope>NUCLEOTIDE SEQUENCE [LARGE SCALE GENOMIC DNA]</scope>
    <source>
        <strain evidence="1 2">2205BS29-5</strain>
    </source>
</reference>
<dbReference type="Proteomes" id="UP001224997">
    <property type="component" value="Unassembled WGS sequence"/>
</dbReference>
<gene>
    <name evidence="1" type="ORF">Q5Y72_19095</name>
</gene>
<evidence type="ECO:0000313" key="1">
    <source>
        <dbReference type="EMBL" id="MDP5309182.1"/>
    </source>
</evidence>
<feature type="non-terminal residue" evidence="1">
    <location>
        <position position="273"/>
    </location>
</feature>
<accession>A0ABT9JJE8</accession>
<proteinExistence type="predicted"/>
<sequence>MGVIEVLDPVAPARASGWKVDVSRGERNGRVSSEWFNRPDDERYLSLDDLWASVKGRSARSRSRVVQTADIRVEAARDNPERLHLFLPKAQEPVAPTHWAFGQLASIISAPASYLRQLPAPLAGINLQYGLANHRAEQVKTFETEDGRTELRAVTGPDYGRIHDHELVEAVQRIAGNGTGDTRWKVPGVLDWSTGVYNPDVEISRDTTTLYASDRDVFLFLVDDRNPIEAGRLWPDELATLQPLVKAVIIVVAVNEDGKREVLGVATGPSEAE</sequence>
<keyword evidence="2" id="KW-1185">Reference proteome</keyword>
<protein>
    <recommendedName>
        <fullName evidence="3">DUF932 domain-containing protein</fullName>
    </recommendedName>
</protein>
<organism evidence="1 2">
    <name type="scientific">Paracoccus spongiarum</name>
    <dbReference type="NCBI Taxonomy" id="3064387"/>
    <lineage>
        <taxon>Bacteria</taxon>
        <taxon>Pseudomonadati</taxon>
        <taxon>Pseudomonadota</taxon>
        <taxon>Alphaproteobacteria</taxon>
        <taxon>Rhodobacterales</taxon>
        <taxon>Paracoccaceae</taxon>
        <taxon>Paracoccus</taxon>
    </lineage>
</organism>